<dbReference type="Proteomes" id="UP000578686">
    <property type="component" value="Unassembled WGS sequence"/>
</dbReference>
<keyword evidence="2" id="KW-0503">Monooxygenase</keyword>
<sequence>MSLGFGLYVRFTLRDDRAAAGFDALVAATAPKIASEEPGTLTYLVHTVEGEPLVRVFYELYADRAAFEAHEEQPHVKHFLAERGQYLTDVQVSFLDATTGKLAGA</sequence>
<dbReference type="Pfam" id="PF03992">
    <property type="entry name" value="ABM"/>
    <property type="match status" value="1"/>
</dbReference>
<evidence type="ECO:0000313" key="3">
    <source>
        <dbReference type="Proteomes" id="UP000578686"/>
    </source>
</evidence>
<keyword evidence="2" id="KW-0560">Oxidoreductase</keyword>
<dbReference type="Gene3D" id="3.30.70.100">
    <property type="match status" value="1"/>
</dbReference>
<dbReference type="RefSeq" id="WP_167967830.1">
    <property type="nucleotide sequence ID" value="NZ_BHZG01000040.1"/>
</dbReference>
<dbReference type="GO" id="GO:0004497">
    <property type="term" value="F:monooxygenase activity"/>
    <property type="evidence" value="ECO:0007669"/>
    <property type="project" value="UniProtKB-KW"/>
</dbReference>
<reference evidence="2 3" key="1">
    <citation type="submission" date="2020-03" db="EMBL/GenBank/DDBJ databases">
        <title>Draft genome of Streptomyces sp. ventii, isolated from the Axial Seamount in the Pacific Ocean, and resequencing of the two type strains Streptomyces lonarensis strain NCL 716 and Streptomyces bohaiensis strain 11A07.</title>
        <authorList>
            <person name="Loughran R.M."/>
            <person name="Pfannmuller K.M."/>
            <person name="Wasson B.J."/>
            <person name="Deadmond M.C."/>
            <person name="Paddock B.E."/>
            <person name="Koyack M.J."/>
            <person name="Gallegos D.A."/>
            <person name="Mitchell E.A."/>
            <person name="Ushijima B."/>
            <person name="Saw J.H."/>
            <person name="Mcphail K.L."/>
            <person name="Videau P."/>
        </authorList>
    </citation>
    <scope>NUCLEOTIDE SEQUENCE [LARGE SCALE GENOMIC DNA]</scope>
    <source>
        <strain evidence="2 3">NCL716</strain>
    </source>
</reference>
<dbReference type="SUPFAM" id="SSF54909">
    <property type="entry name" value="Dimeric alpha+beta barrel"/>
    <property type="match status" value="1"/>
</dbReference>
<gene>
    <name evidence="2" type="ORF">HCN56_02795</name>
</gene>
<dbReference type="InterPro" id="IPR007138">
    <property type="entry name" value="ABM_dom"/>
</dbReference>
<keyword evidence="3" id="KW-1185">Reference proteome</keyword>
<evidence type="ECO:0000259" key="1">
    <source>
        <dbReference type="PROSITE" id="PS51725"/>
    </source>
</evidence>
<protein>
    <submittedName>
        <fullName evidence="2">Antibiotic biosynthesis monooxygenase</fullName>
    </submittedName>
</protein>
<comment type="caution">
    <text evidence="2">The sequence shown here is derived from an EMBL/GenBank/DDBJ whole genome shotgun (WGS) entry which is preliminary data.</text>
</comment>
<feature type="domain" description="ABM" evidence="1">
    <location>
        <begin position="5"/>
        <end position="95"/>
    </location>
</feature>
<proteinExistence type="predicted"/>
<accession>A0A7X6CXQ8</accession>
<organism evidence="2 3">
    <name type="scientific">Streptomyces lonarensis</name>
    <dbReference type="NCBI Taxonomy" id="700599"/>
    <lineage>
        <taxon>Bacteria</taxon>
        <taxon>Bacillati</taxon>
        <taxon>Actinomycetota</taxon>
        <taxon>Actinomycetes</taxon>
        <taxon>Kitasatosporales</taxon>
        <taxon>Streptomycetaceae</taxon>
        <taxon>Streptomyces</taxon>
    </lineage>
</organism>
<dbReference type="AlphaFoldDB" id="A0A7X6CXQ8"/>
<dbReference type="InterPro" id="IPR011008">
    <property type="entry name" value="Dimeric_a/b-barrel"/>
</dbReference>
<dbReference type="EMBL" id="JAAVJD010000009">
    <property type="protein sequence ID" value="NJQ04536.1"/>
    <property type="molecule type" value="Genomic_DNA"/>
</dbReference>
<name>A0A7X6CXQ8_9ACTN</name>
<evidence type="ECO:0000313" key="2">
    <source>
        <dbReference type="EMBL" id="NJQ04536.1"/>
    </source>
</evidence>
<dbReference type="PROSITE" id="PS51725">
    <property type="entry name" value="ABM"/>
    <property type="match status" value="1"/>
</dbReference>